<dbReference type="AlphaFoldDB" id="A0A0F9FWG8"/>
<accession>A0A0F9FWG8</accession>
<protein>
    <submittedName>
        <fullName evidence="1">Uncharacterized protein</fullName>
    </submittedName>
</protein>
<gene>
    <name evidence="1" type="ORF">LCGC14_1902400</name>
</gene>
<dbReference type="EMBL" id="LAZR01019950">
    <property type="protein sequence ID" value="KKL90673.1"/>
    <property type="molecule type" value="Genomic_DNA"/>
</dbReference>
<organism evidence="1">
    <name type="scientific">marine sediment metagenome</name>
    <dbReference type="NCBI Taxonomy" id="412755"/>
    <lineage>
        <taxon>unclassified sequences</taxon>
        <taxon>metagenomes</taxon>
        <taxon>ecological metagenomes</taxon>
    </lineage>
</organism>
<evidence type="ECO:0000313" key="1">
    <source>
        <dbReference type="EMBL" id="KKL90673.1"/>
    </source>
</evidence>
<comment type="caution">
    <text evidence="1">The sequence shown here is derived from an EMBL/GenBank/DDBJ whole genome shotgun (WGS) entry which is preliminary data.</text>
</comment>
<name>A0A0F9FWG8_9ZZZZ</name>
<proteinExistence type="predicted"/>
<reference evidence="1" key="1">
    <citation type="journal article" date="2015" name="Nature">
        <title>Complex archaea that bridge the gap between prokaryotes and eukaryotes.</title>
        <authorList>
            <person name="Spang A."/>
            <person name="Saw J.H."/>
            <person name="Jorgensen S.L."/>
            <person name="Zaremba-Niedzwiedzka K."/>
            <person name="Martijn J."/>
            <person name="Lind A.E."/>
            <person name="van Eijk R."/>
            <person name="Schleper C."/>
            <person name="Guy L."/>
            <person name="Ettema T.J."/>
        </authorList>
    </citation>
    <scope>NUCLEOTIDE SEQUENCE</scope>
</reference>
<sequence>MTQHTPEPWVQMGCGIYANKRLIACFGDDDDSGISAEIEQIATTKRAVDCVNGCKGINPDAVPDLVLLAEQAENIFKDMASGIERSCWQEMYQKARAAIAKAQPRQ</sequence>